<organism evidence="1 2">
    <name type="scientific">Gigaspora margarita</name>
    <dbReference type="NCBI Taxonomy" id="4874"/>
    <lineage>
        <taxon>Eukaryota</taxon>
        <taxon>Fungi</taxon>
        <taxon>Fungi incertae sedis</taxon>
        <taxon>Mucoromycota</taxon>
        <taxon>Glomeromycotina</taxon>
        <taxon>Glomeromycetes</taxon>
        <taxon>Diversisporales</taxon>
        <taxon>Gigasporaceae</taxon>
        <taxon>Gigaspora</taxon>
    </lineage>
</organism>
<protein>
    <submittedName>
        <fullName evidence="1">27985_t:CDS:1</fullName>
    </submittedName>
</protein>
<comment type="caution">
    <text evidence="1">The sequence shown here is derived from an EMBL/GenBank/DDBJ whole genome shotgun (WGS) entry which is preliminary data.</text>
</comment>
<name>A0ABN7WL65_GIGMA</name>
<dbReference type="Proteomes" id="UP000789901">
    <property type="component" value="Unassembled WGS sequence"/>
</dbReference>
<reference evidence="1 2" key="1">
    <citation type="submission" date="2021-06" db="EMBL/GenBank/DDBJ databases">
        <authorList>
            <person name="Kallberg Y."/>
            <person name="Tangrot J."/>
            <person name="Rosling A."/>
        </authorList>
    </citation>
    <scope>NUCLEOTIDE SEQUENCE [LARGE SCALE GENOMIC DNA]</scope>
    <source>
        <strain evidence="1 2">120-4 pot B 10/14</strain>
    </source>
</reference>
<accession>A0ABN7WL65</accession>
<feature type="non-terminal residue" evidence="1">
    <location>
        <position position="1"/>
    </location>
</feature>
<dbReference type="EMBL" id="CAJVQB010050682">
    <property type="protein sequence ID" value="CAG8835037.1"/>
    <property type="molecule type" value="Genomic_DNA"/>
</dbReference>
<gene>
    <name evidence="1" type="ORF">GMARGA_LOCUS32364</name>
</gene>
<evidence type="ECO:0000313" key="2">
    <source>
        <dbReference type="Proteomes" id="UP000789901"/>
    </source>
</evidence>
<evidence type="ECO:0000313" key="1">
    <source>
        <dbReference type="EMBL" id="CAG8835037.1"/>
    </source>
</evidence>
<sequence>SGHFDYSIEEQLDRETSIKQMVVDMKTIKVNSSKTLIKLDDYGIQNESEKGDFTLKRISSEIHIKINPMQKDEITDIPNETLACQIRKNLSFYGRLMNNQNTKGKRIVTGSNTIKIINRRGFSSLRDNTHIEEIKPIKNPFVGLKEKAKIEIESNETYSKVASSQKVPQINMLLQEILKRLET</sequence>
<keyword evidence="2" id="KW-1185">Reference proteome</keyword>
<proteinExistence type="predicted"/>
<feature type="non-terminal residue" evidence="1">
    <location>
        <position position="183"/>
    </location>
</feature>